<evidence type="ECO:0000256" key="10">
    <source>
        <dbReference type="ARBA" id="ARBA00023136"/>
    </source>
</evidence>
<dbReference type="AlphaFoldDB" id="A0A2T1BXE4"/>
<reference evidence="12 13" key="1">
    <citation type="submission" date="2018-02" db="EMBL/GenBank/DDBJ databases">
        <authorList>
            <person name="Cohen D.B."/>
            <person name="Kent A.D."/>
        </authorList>
    </citation>
    <scope>NUCLEOTIDE SEQUENCE [LARGE SCALE GENOMIC DNA]</scope>
    <source>
        <strain evidence="12 13">CCAP 1448/3</strain>
    </source>
</reference>
<keyword evidence="9 11" id="KW-0793">Thylakoid</keyword>
<reference evidence="12 13" key="2">
    <citation type="submission" date="2018-03" db="EMBL/GenBank/DDBJ databases">
        <title>The ancient ancestry and fast evolution of plastids.</title>
        <authorList>
            <person name="Moore K.R."/>
            <person name="Magnabosco C."/>
            <person name="Momper L."/>
            <person name="Gold D.A."/>
            <person name="Bosak T."/>
            <person name="Fournier G.P."/>
        </authorList>
    </citation>
    <scope>NUCLEOTIDE SEQUENCE [LARGE SCALE GENOMIC DNA]</scope>
    <source>
        <strain evidence="12 13">CCAP 1448/3</strain>
    </source>
</reference>
<keyword evidence="7 11" id="KW-0603">Photosystem I</keyword>
<dbReference type="Proteomes" id="UP000238762">
    <property type="component" value="Unassembled WGS sequence"/>
</dbReference>
<feature type="transmembrane region" description="Helical" evidence="11">
    <location>
        <begin position="12"/>
        <end position="34"/>
    </location>
</feature>
<comment type="subcellular location">
    <subcellularLocation>
        <location evidence="2 11">Cellular thylakoid membrane</location>
        <topology evidence="2 11">Single-pass membrane protein</topology>
    </subcellularLocation>
</comment>
<evidence type="ECO:0000256" key="1">
    <source>
        <dbReference type="ARBA" id="ARBA00003541"/>
    </source>
</evidence>
<accession>A0A2T1BXE4</accession>
<dbReference type="Pfam" id="PF00796">
    <property type="entry name" value="PSI_8"/>
    <property type="match status" value="1"/>
</dbReference>
<dbReference type="GO" id="GO:0015979">
    <property type="term" value="P:photosynthesis"/>
    <property type="evidence" value="ECO:0007669"/>
    <property type="project" value="UniProtKB-UniRule"/>
</dbReference>
<keyword evidence="10 11" id="KW-0472">Membrane</keyword>
<evidence type="ECO:0000256" key="4">
    <source>
        <dbReference type="ARBA" id="ARBA00019929"/>
    </source>
</evidence>
<evidence type="ECO:0000256" key="8">
    <source>
        <dbReference type="ARBA" id="ARBA00022989"/>
    </source>
</evidence>
<evidence type="ECO:0000313" key="12">
    <source>
        <dbReference type="EMBL" id="PSB00680.1"/>
    </source>
</evidence>
<evidence type="ECO:0000256" key="5">
    <source>
        <dbReference type="ARBA" id="ARBA00022531"/>
    </source>
</evidence>
<evidence type="ECO:0000313" key="13">
    <source>
        <dbReference type="Proteomes" id="UP000238762"/>
    </source>
</evidence>
<evidence type="ECO:0000256" key="11">
    <source>
        <dbReference type="HAMAP-Rule" id="MF_00431"/>
    </source>
</evidence>
<dbReference type="NCBIfam" id="NF008830">
    <property type="entry name" value="PRK11877.1"/>
    <property type="match status" value="1"/>
</dbReference>
<comment type="caution">
    <text evidence="12">The sequence shown here is derived from an EMBL/GenBank/DDBJ whole genome shotgun (WGS) entry which is preliminary data.</text>
</comment>
<sequence>MTASYAAHFLPAILVPVIGWVFPAVSIVMLFFYIEKDIED</sequence>
<evidence type="ECO:0000256" key="7">
    <source>
        <dbReference type="ARBA" id="ARBA00022836"/>
    </source>
</evidence>
<name>A0A2T1BXE4_9CYAN</name>
<evidence type="ECO:0000256" key="9">
    <source>
        <dbReference type="ARBA" id="ARBA00023078"/>
    </source>
</evidence>
<keyword evidence="13" id="KW-1185">Reference proteome</keyword>
<dbReference type="InterPro" id="IPR036357">
    <property type="entry name" value="PSI_PsaI_sf"/>
</dbReference>
<gene>
    <name evidence="11" type="primary">psaI</name>
    <name evidence="12" type="ORF">C7B64_22220</name>
</gene>
<dbReference type="NCBIfam" id="TIGR03052">
    <property type="entry name" value="PS_I_psaI"/>
    <property type="match status" value="1"/>
</dbReference>
<dbReference type="InterPro" id="IPR001302">
    <property type="entry name" value="PSI_PsaI"/>
</dbReference>
<dbReference type="OrthoDB" id="467737at2"/>
<keyword evidence="6 11" id="KW-0812">Transmembrane</keyword>
<evidence type="ECO:0000256" key="6">
    <source>
        <dbReference type="ARBA" id="ARBA00022692"/>
    </source>
</evidence>
<evidence type="ECO:0000256" key="3">
    <source>
        <dbReference type="ARBA" id="ARBA00005252"/>
    </source>
</evidence>
<comment type="function">
    <text evidence="1 11">May help in the organization of the PsaL subunit.</text>
</comment>
<evidence type="ECO:0000256" key="2">
    <source>
        <dbReference type="ARBA" id="ARBA00004376"/>
    </source>
</evidence>
<organism evidence="12 13">
    <name type="scientific">Merismopedia glauca CCAP 1448/3</name>
    <dbReference type="NCBI Taxonomy" id="1296344"/>
    <lineage>
        <taxon>Bacteria</taxon>
        <taxon>Bacillati</taxon>
        <taxon>Cyanobacteriota</taxon>
        <taxon>Cyanophyceae</taxon>
        <taxon>Synechococcales</taxon>
        <taxon>Merismopediaceae</taxon>
        <taxon>Merismopedia</taxon>
    </lineage>
</organism>
<dbReference type="EMBL" id="PVWJ01000172">
    <property type="protein sequence ID" value="PSB00680.1"/>
    <property type="molecule type" value="Genomic_DNA"/>
</dbReference>
<dbReference type="GO" id="GO:0031676">
    <property type="term" value="C:plasma membrane-derived thylakoid membrane"/>
    <property type="evidence" value="ECO:0007669"/>
    <property type="project" value="UniProtKB-SubCell"/>
</dbReference>
<dbReference type="RefSeq" id="WP_106291504.1">
    <property type="nucleotide sequence ID" value="NZ_CAWNTC010000215.1"/>
</dbReference>
<dbReference type="SUPFAM" id="SSF81540">
    <property type="entry name" value="Subunit VIII of photosystem I reaction centre, PsaI"/>
    <property type="match status" value="1"/>
</dbReference>
<keyword evidence="5 11" id="KW-0602">Photosynthesis</keyword>
<proteinExistence type="inferred from homology"/>
<protein>
    <recommendedName>
        <fullName evidence="4 11">Photosystem I reaction center subunit VIII</fullName>
    </recommendedName>
</protein>
<keyword evidence="8 11" id="KW-1133">Transmembrane helix</keyword>
<comment type="similarity">
    <text evidence="3 11">Belongs to the PsaI family.</text>
</comment>
<dbReference type="HAMAP" id="MF_00431">
    <property type="entry name" value="PSI_PsaI"/>
    <property type="match status" value="1"/>
</dbReference>
<dbReference type="GO" id="GO:0009522">
    <property type="term" value="C:photosystem I"/>
    <property type="evidence" value="ECO:0007669"/>
    <property type="project" value="UniProtKB-KW"/>
</dbReference>